<dbReference type="GO" id="GO:0006310">
    <property type="term" value="P:DNA recombination"/>
    <property type="evidence" value="ECO:0007669"/>
    <property type="project" value="UniProtKB-KW"/>
</dbReference>
<dbReference type="GO" id="GO:0015074">
    <property type="term" value="P:DNA integration"/>
    <property type="evidence" value="ECO:0007669"/>
    <property type="project" value="UniProtKB-KW"/>
</dbReference>
<dbReference type="Pfam" id="PF13356">
    <property type="entry name" value="Arm-DNA-bind_3"/>
    <property type="match status" value="1"/>
</dbReference>
<evidence type="ECO:0000256" key="6">
    <source>
        <dbReference type="ARBA" id="ARBA00023172"/>
    </source>
</evidence>
<evidence type="ECO:0000256" key="9">
    <source>
        <dbReference type="ARBA" id="ARBA00049605"/>
    </source>
</evidence>
<keyword evidence="5" id="KW-0238">DNA-binding</keyword>
<dbReference type="InterPro" id="IPR010998">
    <property type="entry name" value="Integrase_recombinase_N"/>
</dbReference>
<accession>A0A8S5PSM5</accession>
<evidence type="ECO:0000259" key="10">
    <source>
        <dbReference type="PROSITE" id="PS51898"/>
    </source>
</evidence>
<evidence type="ECO:0000256" key="1">
    <source>
        <dbReference type="ARBA" id="ARBA00008857"/>
    </source>
</evidence>
<sequence>MHFVYTLAYTPRGMYTLLTDTKLRKALGKRRDKIEIISDSHGLNVRLTISGGVTFFYRYRWEGKPIQLTIGDYPSISLSQARDRRQQFRLWITEGLDPRRQVALDRLKKVEAMTVEEAFDYWEEHYCKPEGLIKIHKNRQNFQNHVKPVLGQMIVNHTTKSHWLSLFDGMGRRVVTGQILSLMQRAFRFCHNRGVIDVNPLVDLRRSDVAIAAAMKDRVLSDDEIRLVWNTLNEMPVRQQIIMRFLMMTGCRSNEIRVAKWDWFNFKERTWTVPSSEYKTGKTIRRALPEPAVLMLQQHQKQSITKHVITRSRYKSPEDDKPPAQPNIAFFSQQIIMKTGMKEWSLHDLRRTVATRLSELGAPPHVIEKLLGHQMGGVMARYNLHDYLDDQHIWLDVWVRHLEKVIACRLA</sequence>
<dbReference type="GO" id="GO:0003677">
    <property type="term" value="F:DNA binding"/>
    <property type="evidence" value="ECO:0007669"/>
    <property type="project" value="UniProtKB-KW"/>
</dbReference>
<proteinExistence type="inferred from homology"/>
<dbReference type="PANTHER" id="PTHR30629:SF2">
    <property type="entry name" value="PROPHAGE INTEGRASE INTS-RELATED"/>
    <property type="match status" value="1"/>
</dbReference>
<dbReference type="EMBL" id="BK015502">
    <property type="protein sequence ID" value="DAE10062.1"/>
    <property type="molecule type" value="Genomic_DNA"/>
</dbReference>
<evidence type="ECO:0000256" key="7">
    <source>
        <dbReference type="ARBA" id="ARBA00023195"/>
    </source>
</evidence>
<keyword evidence="3" id="KW-0808">Transferase</keyword>
<dbReference type="GO" id="GO:0046718">
    <property type="term" value="P:symbiont entry into host cell"/>
    <property type="evidence" value="ECO:0007669"/>
    <property type="project" value="UniProtKB-KW"/>
</dbReference>
<dbReference type="PANTHER" id="PTHR30629">
    <property type="entry name" value="PROPHAGE INTEGRASE"/>
    <property type="match status" value="1"/>
</dbReference>
<evidence type="ECO:0000256" key="2">
    <source>
        <dbReference type="ARBA" id="ARBA00016082"/>
    </source>
</evidence>
<dbReference type="GO" id="GO:0075713">
    <property type="term" value="P:establishment of integrated proviral latency"/>
    <property type="evidence" value="ECO:0007669"/>
    <property type="project" value="UniProtKB-KW"/>
</dbReference>
<protein>
    <recommendedName>
        <fullName evidence="2">Integrase</fullName>
    </recommendedName>
</protein>
<keyword evidence="4" id="KW-0229">DNA integration</keyword>
<keyword evidence="7" id="KW-1179">Viral genome integration</keyword>
<evidence type="ECO:0000256" key="4">
    <source>
        <dbReference type="ARBA" id="ARBA00022908"/>
    </source>
</evidence>
<comment type="function">
    <text evidence="9">Integrase is necessary for integration of the phage into the host genome by site-specific recombination. In conjunction with excisionase, integrase is also necessary for excision of the prophage from the host genome.</text>
</comment>
<dbReference type="SUPFAM" id="SSF56349">
    <property type="entry name" value="DNA breaking-rejoining enzymes"/>
    <property type="match status" value="1"/>
</dbReference>
<feature type="domain" description="Tyr recombinase" evidence="10">
    <location>
        <begin position="215"/>
        <end position="396"/>
    </location>
</feature>
<dbReference type="InterPro" id="IPR050808">
    <property type="entry name" value="Phage_Integrase"/>
</dbReference>
<dbReference type="PROSITE" id="PS51898">
    <property type="entry name" value="TYR_RECOMBINASE"/>
    <property type="match status" value="1"/>
</dbReference>
<dbReference type="GO" id="GO:0016740">
    <property type="term" value="F:transferase activity"/>
    <property type="evidence" value="ECO:0007669"/>
    <property type="project" value="UniProtKB-KW"/>
</dbReference>
<dbReference type="GO" id="GO:0044826">
    <property type="term" value="P:viral genome integration into host DNA"/>
    <property type="evidence" value="ECO:0007669"/>
    <property type="project" value="UniProtKB-KW"/>
</dbReference>
<dbReference type="InterPro" id="IPR013762">
    <property type="entry name" value="Integrase-like_cat_sf"/>
</dbReference>
<dbReference type="InterPro" id="IPR002104">
    <property type="entry name" value="Integrase_catalytic"/>
</dbReference>
<dbReference type="Gene3D" id="1.10.150.130">
    <property type="match status" value="1"/>
</dbReference>
<dbReference type="InterPro" id="IPR025166">
    <property type="entry name" value="Integrase_DNA_bind_dom"/>
</dbReference>
<dbReference type="Pfam" id="PF00589">
    <property type="entry name" value="Phage_integrase"/>
    <property type="match status" value="1"/>
</dbReference>
<dbReference type="Gene3D" id="3.30.160.390">
    <property type="entry name" value="Integrase, DNA-binding domain"/>
    <property type="match status" value="1"/>
</dbReference>
<evidence type="ECO:0000256" key="5">
    <source>
        <dbReference type="ARBA" id="ARBA00023125"/>
    </source>
</evidence>
<keyword evidence="8" id="KW-1160">Virus entry into host cell</keyword>
<dbReference type="InterPro" id="IPR011010">
    <property type="entry name" value="DNA_brk_join_enz"/>
</dbReference>
<organism evidence="11">
    <name type="scientific">Siphoviridae sp. ct4sp3</name>
    <dbReference type="NCBI Taxonomy" id="2825332"/>
    <lineage>
        <taxon>Viruses</taxon>
        <taxon>Duplodnaviria</taxon>
        <taxon>Heunggongvirae</taxon>
        <taxon>Uroviricota</taxon>
        <taxon>Caudoviricetes</taxon>
    </lineage>
</organism>
<evidence type="ECO:0000313" key="11">
    <source>
        <dbReference type="EMBL" id="DAE10062.1"/>
    </source>
</evidence>
<dbReference type="InterPro" id="IPR038488">
    <property type="entry name" value="Integrase_DNA-bd_sf"/>
</dbReference>
<keyword evidence="6" id="KW-0233">DNA recombination</keyword>
<dbReference type="CDD" id="cd00801">
    <property type="entry name" value="INT_P4_C"/>
    <property type="match status" value="1"/>
</dbReference>
<comment type="similarity">
    <text evidence="1">Belongs to the 'phage' integrase family.</text>
</comment>
<dbReference type="Gene3D" id="1.10.443.10">
    <property type="entry name" value="Intergrase catalytic core"/>
    <property type="match status" value="1"/>
</dbReference>
<reference evidence="11" key="1">
    <citation type="journal article" date="2021" name="Proc. Natl. Acad. Sci. U.S.A.">
        <title>A Catalog of Tens of Thousands of Viruses from Human Metagenomes Reveals Hidden Associations with Chronic Diseases.</title>
        <authorList>
            <person name="Tisza M.J."/>
            <person name="Buck C.B."/>
        </authorList>
    </citation>
    <scope>NUCLEOTIDE SEQUENCE</scope>
    <source>
        <strain evidence="11">Ct4sp3</strain>
    </source>
</reference>
<name>A0A8S5PSM5_9CAUD</name>
<evidence type="ECO:0000256" key="8">
    <source>
        <dbReference type="ARBA" id="ARBA00023296"/>
    </source>
</evidence>
<evidence type="ECO:0000256" key="3">
    <source>
        <dbReference type="ARBA" id="ARBA00022679"/>
    </source>
</evidence>